<dbReference type="EMBL" id="BSDR01000001">
    <property type="protein sequence ID" value="GLI35528.1"/>
    <property type="molecule type" value="Genomic_DNA"/>
</dbReference>
<dbReference type="SUPFAM" id="SSF54786">
    <property type="entry name" value="YcfA/nrd intein domain"/>
    <property type="match status" value="1"/>
</dbReference>
<proteinExistence type="predicted"/>
<organism evidence="1 2">
    <name type="scientific">Desulforhabdus amnigena</name>
    <dbReference type="NCBI Taxonomy" id="40218"/>
    <lineage>
        <taxon>Bacteria</taxon>
        <taxon>Pseudomonadati</taxon>
        <taxon>Thermodesulfobacteriota</taxon>
        <taxon>Syntrophobacteria</taxon>
        <taxon>Syntrophobacterales</taxon>
        <taxon>Syntrophobacteraceae</taxon>
        <taxon>Desulforhabdus</taxon>
    </lineage>
</organism>
<dbReference type="RefSeq" id="WP_281795442.1">
    <property type="nucleotide sequence ID" value="NZ_BSDR01000001.1"/>
</dbReference>
<dbReference type="GO" id="GO:0003729">
    <property type="term" value="F:mRNA binding"/>
    <property type="evidence" value="ECO:0007669"/>
    <property type="project" value="InterPro"/>
</dbReference>
<keyword evidence="2" id="KW-1185">Reference proteome</keyword>
<reference evidence="1" key="1">
    <citation type="submission" date="2022-12" db="EMBL/GenBank/DDBJ databases">
        <title>Reference genome sequencing for broad-spectrum identification of bacterial and archaeal isolates by mass spectrometry.</title>
        <authorList>
            <person name="Sekiguchi Y."/>
            <person name="Tourlousse D.M."/>
        </authorList>
    </citation>
    <scope>NUCLEOTIDE SEQUENCE</scope>
    <source>
        <strain evidence="1">ASRB1</strain>
    </source>
</reference>
<dbReference type="AlphaFoldDB" id="A0A9W6FVC6"/>
<name>A0A9W6FVC6_9BACT</name>
<comment type="caution">
    <text evidence="1">The sequence shown here is derived from an EMBL/GenBank/DDBJ whole genome shotgun (WGS) entry which is preliminary data.</text>
</comment>
<evidence type="ECO:0000313" key="2">
    <source>
        <dbReference type="Proteomes" id="UP001144372"/>
    </source>
</evidence>
<dbReference type="Proteomes" id="UP001144372">
    <property type="component" value="Unassembled WGS sequence"/>
</dbReference>
<accession>A0A9W6FVC6</accession>
<gene>
    <name evidence="1" type="ORF">DAMNIGENAA_29610</name>
</gene>
<evidence type="ECO:0000313" key="1">
    <source>
        <dbReference type="EMBL" id="GLI35528.1"/>
    </source>
</evidence>
<sequence>MGKYEKLLFRILRGTSDANIAFDDLRQLLLRLGFEERRRGSHHIFRRERIEEKINLQWDDGKAKAYQVRQVRAVILKYKLGGELENE</sequence>
<protein>
    <submittedName>
        <fullName evidence="1">Toxin HicA</fullName>
    </submittedName>
</protein>